<dbReference type="OMA" id="LCYYWDT"/>
<dbReference type="InterPro" id="IPR027417">
    <property type="entry name" value="P-loop_NTPase"/>
</dbReference>
<evidence type="ECO:0000256" key="5">
    <source>
        <dbReference type="SAM" id="MobiDB-lite"/>
    </source>
</evidence>
<proteinExistence type="predicted"/>
<dbReference type="PROSITE" id="PS51706">
    <property type="entry name" value="G_ENGB"/>
    <property type="match status" value="1"/>
</dbReference>
<dbReference type="Proteomes" id="UP000002058">
    <property type="component" value="Unassembled WGS sequence"/>
</dbReference>
<organism evidence="7 8">
    <name type="scientific">Uncinocarpus reesii (strain UAMH 1704)</name>
    <dbReference type="NCBI Taxonomy" id="336963"/>
    <lineage>
        <taxon>Eukaryota</taxon>
        <taxon>Fungi</taxon>
        <taxon>Dikarya</taxon>
        <taxon>Ascomycota</taxon>
        <taxon>Pezizomycotina</taxon>
        <taxon>Eurotiomycetes</taxon>
        <taxon>Eurotiomycetidae</taxon>
        <taxon>Onygenales</taxon>
        <taxon>Onygenaceae</taxon>
        <taxon>Uncinocarpus</taxon>
    </lineage>
</organism>
<keyword evidence="4" id="KW-0342">GTP-binding</keyword>
<reference evidence="8" key="1">
    <citation type="journal article" date="2009" name="Genome Res.">
        <title>Comparative genomic analyses of the human fungal pathogens Coccidioides and their relatives.</title>
        <authorList>
            <person name="Sharpton T.J."/>
            <person name="Stajich J.E."/>
            <person name="Rounsley S.D."/>
            <person name="Gardner M.J."/>
            <person name="Wortman J.R."/>
            <person name="Jordar V.S."/>
            <person name="Maiti R."/>
            <person name="Kodira C.D."/>
            <person name="Neafsey D.E."/>
            <person name="Zeng Q."/>
            <person name="Hung C.-Y."/>
            <person name="McMahan C."/>
            <person name="Muszewska A."/>
            <person name="Grynberg M."/>
            <person name="Mandel M.A."/>
            <person name="Kellner E.M."/>
            <person name="Barker B.M."/>
            <person name="Galgiani J.N."/>
            <person name="Orbach M.J."/>
            <person name="Kirkland T.N."/>
            <person name="Cole G.T."/>
            <person name="Henn M.R."/>
            <person name="Birren B.W."/>
            <person name="Taylor J.W."/>
        </authorList>
    </citation>
    <scope>NUCLEOTIDE SEQUENCE [LARGE SCALE GENOMIC DNA]</scope>
    <source>
        <strain evidence="8">UAMH 1704</strain>
    </source>
</reference>
<dbReference type="GO" id="GO:0046872">
    <property type="term" value="F:metal ion binding"/>
    <property type="evidence" value="ECO:0007669"/>
    <property type="project" value="UniProtKB-KW"/>
</dbReference>
<evidence type="ECO:0000259" key="6">
    <source>
        <dbReference type="PROSITE" id="PS51706"/>
    </source>
</evidence>
<dbReference type="GeneID" id="8438053"/>
<dbReference type="GO" id="GO:0005525">
    <property type="term" value="F:GTP binding"/>
    <property type="evidence" value="ECO:0007669"/>
    <property type="project" value="UniProtKB-KW"/>
</dbReference>
<dbReference type="GO" id="GO:0005739">
    <property type="term" value="C:mitochondrion"/>
    <property type="evidence" value="ECO:0007669"/>
    <property type="project" value="TreeGrafter"/>
</dbReference>
<dbReference type="CDD" id="cd01876">
    <property type="entry name" value="YihA_EngB"/>
    <property type="match status" value="1"/>
</dbReference>
<gene>
    <name evidence="7" type="ORF">UREG_05404</name>
</gene>
<dbReference type="SUPFAM" id="SSF52540">
    <property type="entry name" value="P-loop containing nucleoside triphosphate hydrolases"/>
    <property type="match status" value="1"/>
</dbReference>
<evidence type="ECO:0000256" key="1">
    <source>
        <dbReference type="ARBA" id="ARBA00022723"/>
    </source>
</evidence>
<dbReference type="HOGENOM" id="CLU_033732_4_1_1"/>
<evidence type="ECO:0000313" key="7">
    <source>
        <dbReference type="EMBL" id="EEP80562.1"/>
    </source>
</evidence>
<evidence type="ECO:0000313" key="8">
    <source>
        <dbReference type="Proteomes" id="UP000002058"/>
    </source>
</evidence>
<dbReference type="RefSeq" id="XP_002584715.1">
    <property type="nucleotide sequence ID" value="XM_002584669.1"/>
</dbReference>
<evidence type="ECO:0000256" key="3">
    <source>
        <dbReference type="ARBA" id="ARBA00022842"/>
    </source>
</evidence>
<dbReference type="InterPro" id="IPR006073">
    <property type="entry name" value="GTP-bd"/>
</dbReference>
<accession>C4JSG5</accession>
<keyword evidence="2" id="KW-0547">Nucleotide-binding</keyword>
<dbReference type="AlphaFoldDB" id="C4JSG5"/>
<protein>
    <recommendedName>
        <fullName evidence="6">EngB-type G domain-containing protein</fullName>
    </recommendedName>
</protein>
<dbReference type="VEuPathDB" id="FungiDB:UREG_05404"/>
<keyword evidence="1" id="KW-0479">Metal-binding</keyword>
<dbReference type="Gene3D" id="3.40.50.300">
    <property type="entry name" value="P-loop containing nucleotide triphosphate hydrolases"/>
    <property type="match status" value="1"/>
</dbReference>
<evidence type="ECO:0000256" key="2">
    <source>
        <dbReference type="ARBA" id="ARBA00022741"/>
    </source>
</evidence>
<keyword evidence="8" id="KW-1185">Reference proteome</keyword>
<name>C4JSG5_UNCRE</name>
<feature type="domain" description="EngB-type G" evidence="6">
    <location>
        <begin position="109"/>
        <end position="290"/>
    </location>
</feature>
<feature type="region of interest" description="Disordered" evidence="5">
    <location>
        <begin position="29"/>
        <end position="53"/>
    </location>
</feature>
<dbReference type="STRING" id="336963.C4JSG5"/>
<dbReference type="eggNOG" id="KOG2486">
    <property type="taxonomic scope" value="Eukaryota"/>
</dbReference>
<keyword evidence="3" id="KW-0460">Magnesium</keyword>
<sequence length="326" mass="36242">MRSPFSRALRRPHNCLFIRLLPRHYATETPVNPGKPAIQSGQTSSPVKERDTEFSLPEGFTEENPCLYHDTLPPQPSQLAYAKHFFTRSKHSPVYLWGTDIFRTIPEAAIPEVVFIGRSNVGKSSIINALVGEDICASSKKLGRTKLISAIGLGGTKNEDSRIALVDTPGYGKGSQAEWGQEIQKYLEKRKQLRRIFLLLDGKVGLKPRDHDVLAFLRQFAVPYQLVLTKSDHTLGIDNRKKGCEPKASQSGLFRLSQTAQNILSAARPLNPSMEGPGPLGDVIACSVQMERKKRRRITTGINALQWAILLATGFDQIPRGFKNKS</sequence>
<dbReference type="InterPro" id="IPR052279">
    <property type="entry name" value="EngB_GTPase"/>
</dbReference>
<evidence type="ECO:0000256" key="4">
    <source>
        <dbReference type="ARBA" id="ARBA00023134"/>
    </source>
</evidence>
<dbReference type="EMBL" id="CH476617">
    <property type="protein sequence ID" value="EEP80562.1"/>
    <property type="molecule type" value="Genomic_DNA"/>
</dbReference>
<dbReference type="InParanoid" id="C4JSG5"/>
<dbReference type="PANTHER" id="PTHR46498:SF1">
    <property type="entry name" value="GTP-BINDING PROTEIN 8"/>
    <property type="match status" value="1"/>
</dbReference>
<dbReference type="InterPro" id="IPR030393">
    <property type="entry name" value="G_ENGB_dom"/>
</dbReference>
<dbReference type="PANTHER" id="PTHR46498">
    <property type="entry name" value="GTP-BINDING PROTEIN 8"/>
    <property type="match status" value="1"/>
</dbReference>
<dbReference type="OrthoDB" id="391988at2759"/>
<dbReference type="KEGG" id="ure:UREG_05404"/>
<dbReference type="Pfam" id="PF01926">
    <property type="entry name" value="MMR_HSR1"/>
    <property type="match status" value="1"/>
</dbReference>